<keyword evidence="1" id="KW-0812">Transmembrane</keyword>
<feature type="non-terminal residue" evidence="2">
    <location>
        <position position="47"/>
    </location>
</feature>
<gene>
    <name evidence="2" type="ORF">EQ811_15555</name>
</gene>
<dbReference type="AlphaFoldDB" id="A0A7Z7YSB8"/>
<protein>
    <submittedName>
        <fullName evidence="2">PIN/TRAM domain-containing protein</fullName>
    </submittedName>
</protein>
<name>A0A7Z7YSB8_STACP</name>
<proteinExistence type="predicted"/>
<organism evidence="2 3">
    <name type="scientific">Staphylococcus capitis</name>
    <dbReference type="NCBI Taxonomy" id="29388"/>
    <lineage>
        <taxon>Bacteria</taxon>
        <taxon>Bacillati</taxon>
        <taxon>Bacillota</taxon>
        <taxon>Bacilli</taxon>
        <taxon>Bacillales</taxon>
        <taxon>Staphylococcaceae</taxon>
        <taxon>Staphylococcus</taxon>
    </lineage>
</organism>
<evidence type="ECO:0000256" key="1">
    <source>
        <dbReference type="SAM" id="Phobius"/>
    </source>
</evidence>
<feature type="transmembrane region" description="Helical" evidence="1">
    <location>
        <begin position="6"/>
        <end position="24"/>
    </location>
</feature>
<keyword evidence="1" id="KW-1133">Transmembrane helix</keyword>
<reference evidence="2 3" key="1">
    <citation type="journal article" date="2019" name="Sci. Transl. Med.">
        <title>Quorum sensing between bacterial species on the skin protects against epidermal injury in atopic dermatitis.</title>
        <authorList>
            <person name="Williams M.R."/>
        </authorList>
    </citation>
    <scope>NUCLEOTIDE SEQUENCE [LARGE SCALE GENOMIC DNA]</scope>
    <source>
        <strain evidence="2 3">H8</strain>
    </source>
</reference>
<evidence type="ECO:0000313" key="3">
    <source>
        <dbReference type="Proteomes" id="UP000291949"/>
    </source>
</evidence>
<keyword evidence="1" id="KW-0472">Membrane</keyword>
<evidence type="ECO:0000313" key="2">
    <source>
        <dbReference type="EMBL" id="TBW68456.1"/>
    </source>
</evidence>
<dbReference type="EMBL" id="SCHC01000566">
    <property type="protein sequence ID" value="TBW68456.1"/>
    <property type="molecule type" value="Genomic_DNA"/>
</dbReference>
<accession>A0A7Z7YSB8</accession>
<sequence length="47" mass="5048">MNITKAIVVAIYIIVGAALGVIIIPEVVTDLGIHHHAVITNYYVDGF</sequence>
<comment type="caution">
    <text evidence="2">The sequence shown here is derived from an EMBL/GenBank/DDBJ whole genome shotgun (WGS) entry which is preliminary data.</text>
</comment>
<dbReference type="Proteomes" id="UP000291949">
    <property type="component" value="Unassembled WGS sequence"/>
</dbReference>